<dbReference type="EMBL" id="JAIQCJ010000944">
    <property type="protein sequence ID" value="KAJ8793702.1"/>
    <property type="molecule type" value="Genomic_DNA"/>
</dbReference>
<comment type="caution">
    <text evidence="2">The sequence shown here is derived from an EMBL/GenBank/DDBJ whole genome shotgun (WGS) entry which is preliminary data.</text>
</comment>
<accession>A0AB34HRF7</accession>
<dbReference type="Proteomes" id="UP001159641">
    <property type="component" value="Unassembled WGS sequence"/>
</dbReference>
<gene>
    <name evidence="2" type="ORF">J1605_003513</name>
</gene>
<protein>
    <submittedName>
        <fullName evidence="2">Uncharacterized protein</fullName>
    </submittedName>
</protein>
<keyword evidence="3" id="KW-1185">Reference proteome</keyword>
<feature type="region of interest" description="Disordered" evidence="1">
    <location>
        <begin position="36"/>
        <end position="71"/>
    </location>
</feature>
<reference evidence="2 3" key="1">
    <citation type="submission" date="2022-11" db="EMBL/GenBank/DDBJ databases">
        <title>Whole genome sequence of Eschrichtius robustus ER-17-0199.</title>
        <authorList>
            <person name="Bruniche-Olsen A."/>
            <person name="Black A.N."/>
            <person name="Fields C.J."/>
            <person name="Walden K."/>
            <person name="Dewoody J.A."/>
        </authorList>
    </citation>
    <scope>NUCLEOTIDE SEQUENCE [LARGE SCALE GENOMIC DNA]</scope>
    <source>
        <strain evidence="2">ER-17-0199</strain>
        <tissue evidence="2">Blubber</tissue>
    </source>
</reference>
<evidence type="ECO:0000313" key="2">
    <source>
        <dbReference type="EMBL" id="KAJ8793702.1"/>
    </source>
</evidence>
<feature type="compositionally biased region" description="Polar residues" evidence="1">
    <location>
        <begin position="41"/>
        <end position="50"/>
    </location>
</feature>
<name>A0AB34HRF7_ESCRO</name>
<dbReference type="AlphaFoldDB" id="A0AB34HRF7"/>
<evidence type="ECO:0000313" key="3">
    <source>
        <dbReference type="Proteomes" id="UP001159641"/>
    </source>
</evidence>
<sequence>MRLARLLRALGAEQKQGARVPSLVRELRSHMPRSVVEKQKNANASDTCDLNQAEGRCLGGDKTEAGAGALD</sequence>
<proteinExistence type="predicted"/>
<evidence type="ECO:0000256" key="1">
    <source>
        <dbReference type="SAM" id="MobiDB-lite"/>
    </source>
</evidence>
<organism evidence="2 3">
    <name type="scientific">Eschrichtius robustus</name>
    <name type="common">California gray whale</name>
    <name type="synonym">Eschrichtius gibbosus</name>
    <dbReference type="NCBI Taxonomy" id="9764"/>
    <lineage>
        <taxon>Eukaryota</taxon>
        <taxon>Metazoa</taxon>
        <taxon>Chordata</taxon>
        <taxon>Craniata</taxon>
        <taxon>Vertebrata</taxon>
        <taxon>Euteleostomi</taxon>
        <taxon>Mammalia</taxon>
        <taxon>Eutheria</taxon>
        <taxon>Laurasiatheria</taxon>
        <taxon>Artiodactyla</taxon>
        <taxon>Whippomorpha</taxon>
        <taxon>Cetacea</taxon>
        <taxon>Mysticeti</taxon>
        <taxon>Eschrichtiidae</taxon>
        <taxon>Eschrichtius</taxon>
    </lineage>
</organism>